<dbReference type="CDD" id="cd18579">
    <property type="entry name" value="ABC_6TM_ABCC_D1"/>
    <property type="match status" value="1"/>
</dbReference>
<keyword evidence="5 11" id="KW-0812">Transmembrane</keyword>
<evidence type="ECO:0000256" key="10">
    <source>
        <dbReference type="SAM" id="MobiDB-lite"/>
    </source>
</evidence>
<dbReference type="PROSITE" id="PS00211">
    <property type="entry name" value="ABC_TRANSPORTER_1"/>
    <property type="match status" value="2"/>
</dbReference>
<dbReference type="Pfam" id="PF00664">
    <property type="entry name" value="ABC_membrane"/>
    <property type="match status" value="2"/>
</dbReference>
<dbReference type="Gene3D" id="2.70.98.20">
    <property type="entry name" value="Copper amine oxidase, catalytic domain"/>
    <property type="match status" value="1"/>
</dbReference>
<dbReference type="InterPro" id="IPR016182">
    <property type="entry name" value="Cu_amine_oxidase_N-reg"/>
</dbReference>
<dbReference type="InterPro" id="IPR036460">
    <property type="entry name" value="Cu_amine_oxidase_C_sf"/>
</dbReference>
<dbReference type="PANTHER" id="PTHR24223">
    <property type="entry name" value="ATP-BINDING CASSETTE SUB-FAMILY C"/>
    <property type="match status" value="1"/>
</dbReference>
<dbReference type="PRINTS" id="PR00766">
    <property type="entry name" value="CUDAOXIDASE"/>
</dbReference>
<feature type="transmembrane region" description="Helical" evidence="11">
    <location>
        <begin position="158"/>
        <end position="176"/>
    </location>
</feature>
<evidence type="ECO:0000256" key="9">
    <source>
        <dbReference type="ARBA" id="ARBA00023136"/>
    </source>
</evidence>
<dbReference type="CDD" id="cd18580">
    <property type="entry name" value="ABC_6TM_ABCC_D2"/>
    <property type="match status" value="1"/>
</dbReference>
<dbReference type="InterPro" id="IPR017871">
    <property type="entry name" value="ABC_transporter-like_CS"/>
</dbReference>
<name>A0ABR1GS33_9HYPO</name>
<dbReference type="InterPro" id="IPR003439">
    <property type="entry name" value="ABC_transporter-like_ATP-bd"/>
</dbReference>
<dbReference type="Gene3D" id="1.20.1560.10">
    <property type="entry name" value="ABC transporter type 1, transmembrane domain"/>
    <property type="match status" value="2"/>
</dbReference>
<evidence type="ECO:0000256" key="11">
    <source>
        <dbReference type="SAM" id="Phobius"/>
    </source>
</evidence>
<sequence>MAASSCVVVDDSFGPHASHCRGGFDLTLLFEESILVVPITALVLLAAPFRIGYLLRKNIVKVEKTYWLYCKVIFYLFLIGSQTGALILWTQPSAVTTRASLPTAALSFVASITLLGLSYFEHIYSYRPSTILNLFLLFSTLFDATRTRTLWLQGCNRPVAIAALIATVLKIVILALETVEKRAFLRPQYRTLPPEITSGVFSQWLFSWQLPLFRAGYSSQLEIKDLFQLDKHLKSQYLQNMLHRRWGQASKKGDHALMLTVLRTLKAPILAIVFPRLCFIGFTFCQPFLISATLAWSERDSDSDDMDQGYGLIGAWFLVFVGIAVTTGQHQHLTFRAITMVRGQLISMMYDKATAINITAADPTAALTLMSADIERIDMGWRTAHDIWANLIEIGVAVFLLERQLGVACLIPVGAAIGSIVGSVIAVSFVMSRQAMWLEAIEKRIAVTSQMLGAMKGVKMCGLTEVLGTRIQDMRTEELHISRKFRRLLIWNMGLAYLAPIFAPILTFTTYILLARNQKEGGSLDTNRVFTSLSLFALLQEPLTSFVTSLSSLMGSIGCFVRIQSFLNSDVRVDGRLIEDGNKCDGSWTSRSSRSPIEKDSSPEDEPKLLTDPTPKPSLHGNAVVVKAGAFGYDTTKKPTLSDINAEIPMGKFTMLVGPVGSGKSTLLKAFLGEVSIMAGSVQVSSSEIAYCDQTPWHMNGTVRDSIIAFSPADERWYQSVLDACALRLDLAQLPKGDLTTIGSKGIVLSGGQSQRVSLARAVYAQKDTIILDDVFSGLDAHTDNAVFHNLLGTHGLLRQFNATVIIASSRAKRLPYADHIISLDGTGIGCEEGSFEKLASTSGYVSRSLVASADWAYEQTPAVSTESSPDVLVTAEVALLEDDGRRTGDIAIYTYYVRAIGWIPTFIFVFAICAFIFCQSFPTIWLNWWAAANVKEPFTRLGYYLGIYAMLGGLAIVFLIVSTWQMIVTMVPLSGNNFHRSLLKTVLDAPMSFFAATDAGVTINRFSQDLQLIDMDLPISALNTFATFVLCIAQMALIAAGSYYTAIAFPFLFAALWVVQHTYLRTSRQLRFMDLEAKSPLYALFTESVTGLATLRAFGWRSALEKKLHELLDRSQRPFYLLYAVQRWLTFVLDMFVAGLAVLLIVLVTQLRGILPAGMIGVALVSVIQFSQNLKLLMTFWTNLETHIGAIARIKSFTTHTASEHEPQEKEQPPSAWPSKGAIVFDNVSAGYRESENVLKNISLSIEAGQKIGICGRTGSGKSSMVSCLFRMIDLHGGQITVDGLDIATLPREEVRTRLVGVPQDAFLIDGSSVRLNADPAAGLVDAAIEDALRVVELWDIVAEKGGLDVPIEELHLSHGQRQLFCLARAMLRPSPIVVLDEATSSVDSHTDELVQRVVRERFSDRTIIAIVHKLESALDDFDVVALLDAGELQEFGPPRELLEKGSKDSPFAALSGKDVAITAPKKNIFQSLTDREYADVTAYLHAQKELNLTAVVNSTSWDNVIVSMDLLQPNKTDALTYLDDDGSTPVRYARATLQFNTKLQPYIQEYMVGPLPIKHGSSRYEELNYIFTSGRGRTNVYNADGEAIAAFNLEVGTQIKDITKKLLNGTATGADDDNVLIAGSDPLIHSGGRVYQWNEFYSAHTGEFFSETILPTSLQFKVDITGRDPSKWKVVGWYYDGNYWPTTAAFRKGSKTLTRKPGPNVDGSWTSTDQAGDKLPRDHLYPPISIQPDGPRFGVDKEENYVEWMDFSFYISNHKEVGMQLHDIKYKGERLIYEFGLQEALAHYASQDPLHASSAYLDTSYGMGTSQWNLVDGFDCPSHATYLNTTFYTSETTHVHPNSLCLFEYDAGYPIQRHLTGTHVSATKNIVFTVRAVSTVGNYDYLFEYSFHYDGTIAVTVRASGYIQGAFWSGDGDYGFHIHDNLSGSMHDHVINFKLDLDIKGRKNSLMKTEFVPMSQVYPWSDGQPINTMKIDRSYITNEDDGKITWSKNGAASYAVVNKDQLNSFGEAPGYRIFPNSGSTAYLTVQSSSALGQSANWANHNLYALQHHDTEPKSAYAFNSHDPHNPAVDFEDFFNGESLDQEDIVLYFNLGMHHIPNTADLPNTVTTTAMSSIAIAPQNYFAGDVSRRTIHGVRLSYDEKSAIVDKKTFGTEQPTCAYDMKKAAPDLSSFVGEIQIPKFPWNPSGSLQTNPGG</sequence>
<feature type="transmembrane region" description="Helical" evidence="11">
    <location>
        <begin position="309"/>
        <end position="328"/>
    </location>
</feature>
<dbReference type="InterPro" id="IPR036640">
    <property type="entry name" value="ABC1_TM_sf"/>
</dbReference>
<keyword evidence="7" id="KW-0067">ATP-binding</keyword>
<dbReference type="Pfam" id="PF24357">
    <property type="entry name" value="TMD0_ABC"/>
    <property type="match status" value="1"/>
</dbReference>
<dbReference type="InterPro" id="IPR015328">
    <property type="entry name" value="DUF1965"/>
</dbReference>
<comment type="subcellular location">
    <subcellularLocation>
        <location evidence="2">Cell membrane</location>
        <topology evidence="2">Multi-pass membrane protein</topology>
    </subcellularLocation>
</comment>
<keyword evidence="6" id="KW-0547">Nucleotide-binding</keyword>
<feature type="transmembrane region" description="Helical" evidence="11">
    <location>
        <begin position="411"/>
        <end position="431"/>
    </location>
</feature>
<dbReference type="InterPro" id="IPR056227">
    <property type="entry name" value="TMD0_ABC"/>
</dbReference>
<dbReference type="PROSITE" id="PS50929">
    <property type="entry name" value="ABC_TM1F"/>
    <property type="match status" value="2"/>
</dbReference>
<feature type="transmembrane region" description="Helical" evidence="11">
    <location>
        <begin position="1044"/>
        <end position="1061"/>
    </location>
</feature>
<dbReference type="CDD" id="cd03250">
    <property type="entry name" value="ABCC_MRP_domain1"/>
    <property type="match status" value="1"/>
</dbReference>
<keyword evidence="9 11" id="KW-0472">Membrane</keyword>
<keyword evidence="15" id="KW-1185">Reference proteome</keyword>
<dbReference type="InterPro" id="IPR015798">
    <property type="entry name" value="Cu_amine_oxidase_C"/>
</dbReference>
<evidence type="ECO:0000256" key="8">
    <source>
        <dbReference type="ARBA" id="ARBA00022989"/>
    </source>
</evidence>
<evidence type="ECO:0008006" key="16">
    <source>
        <dbReference type="Google" id="ProtNLM"/>
    </source>
</evidence>
<comment type="caution">
    <text evidence="14">The sequence shown here is derived from an EMBL/GenBank/DDBJ whole genome shotgun (WGS) entry which is preliminary data.</text>
</comment>
<accession>A0ABR1GS33</accession>
<evidence type="ECO:0000256" key="5">
    <source>
        <dbReference type="ARBA" id="ARBA00022692"/>
    </source>
</evidence>
<feature type="domain" description="ABC transporter" evidence="12">
    <location>
        <begin position="1224"/>
        <end position="1456"/>
    </location>
</feature>
<feature type="transmembrane region" description="Helical" evidence="11">
    <location>
        <begin position="34"/>
        <end position="55"/>
    </location>
</feature>
<feature type="domain" description="ABC transmembrane type-1" evidence="13">
    <location>
        <begin position="277"/>
        <end position="555"/>
    </location>
</feature>
<keyword evidence="4" id="KW-1003">Cell membrane</keyword>
<protein>
    <recommendedName>
        <fullName evidence="16">Amine oxidase</fullName>
    </recommendedName>
</protein>
<evidence type="ECO:0000256" key="1">
    <source>
        <dbReference type="ARBA" id="ARBA00001935"/>
    </source>
</evidence>
<feature type="transmembrane region" description="Helical" evidence="11">
    <location>
        <begin position="489"/>
        <end position="514"/>
    </location>
</feature>
<evidence type="ECO:0000259" key="13">
    <source>
        <dbReference type="PROSITE" id="PS50929"/>
    </source>
</evidence>
<evidence type="ECO:0000313" key="14">
    <source>
        <dbReference type="EMBL" id="KAK7408203.1"/>
    </source>
</evidence>
<dbReference type="Proteomes" id="UP001498476">
    <property type="component" value="Unassembled WGS sequence"/>
</dbReference>
<evidence type="ECO:0000256" key="4">
    <source>
        <dbReference type="ARBA" id="ARBA00022475"/>
    </source>
</evidence>
<feature type="region of interest" description="Disordered" evidence="10">
    <location>
        <begin position="585"/>
        <end position="618"/>
    </location>
</feature>
<evidence type="ECO:0000256" key="7">
    <source>
        <dbReference type="ARBA" id="ARBA00022840"/>
    </source>
</evidence>
<dbReference type="Pfam" id="PF01179">
    <property type="entry name" value="Cu_amine_oxid"/>
    <property type="match status" value="1"/>
</dbReference>
<feature type="transmembrane region" description="Helical" evidence="11">
    <location>
        <begin position="1121"/>
        <end position="1148"/>
    </location>
</feature>
<dbReference type="InterPro" id="IPR044746">
    <property type="entry name" value="ABCC_6TM_D1"/>
</dbReference>
<dbReference type="CDD" id="cd03244">
    <property type="entry name" value="ABCC_MRP_domain2"/>
    <property type="match status" value="1"/>
</dbReference>
<dbReference type="EMBL" id="JAZAVJ010000195">
    <property type="protein sequence ID" value="KAK7408203.1"/>
    <property type="molecule type" value="Genomic_DNA"/>
</dbReference>
<keyword evidence="3" id="KW-0813">Transport</keyword>
<feature type="transmembrane region" description="Helical" evidence="11">
    <location>
        <begin position="101"/>
        <end position="120"/>
    </location>
</feature>
<dbReference type="Gene3D" id="3.40.50.300">
    <property type="entry name" value="P-loop containing nucleotide triphosphate hydrolases"/>
    <property type="match status" value="2"/>
</dbReference>
<evidence type="ECO:0000256" key="6">
    <source>
        <dbReference type="ARBA" id="ARBA00022741"/>
    </source>
</evidence>
<feature type="transmembrane region" description="Helical" evidence="11">
    <location>
        <begin position="896"/>
        <end position="923"/>
    </location>
</feature>
<dbReference type="Pfam" id="PF09248">
    <property type="entry name" value="DUF1965"/>
    <property type="match status" value="1"/>
</dbReference>
<dbReference type="Pfam" id="PF00005">
    <property type="entry name" value="ABC_tran"/>
    <property type="match status" value="2"/>
</dbReference>
<feature type="compositionally biased region" description="Basic and acidic residues" evidence="10">
    <location>
        <begin position="596"/>
        <end position="609"/>
    </location>
</feature>
<keyword evidence="8 11" id="KW-1133">Transmembrane helix</keyword>
<evidence type="ECO:0000313" key="15">
    <source>
        <dbReference type="Proteomes" id="UP001498476"/>
    </source>
</evidence>
<dbReference type="InterPro" id="IPR027417">
    <property type="entry name" value="P-loop_NTPase"/>
</dbReference>
<evidence type="ECO:0000259" key="12">
    <source>
        <dbReference type="PROSITE" id="PS50893"/>
    </source>
</evidence>
<feature type="transmembrane region" description="Helical" evidence="11">
    <location>
        <begin position="943"/>
        <end position="962"/>
    </location>
</feature>
<feature type="transmembrane region" description="Helical" evidence="11">
    <location>
        <begin position="267"/>
        <end position="289"/>
    </location>
</feature>
<dbReference type="SUPFAM" id="SSF54416">
    <property type="entry name" value="Amine oxidase N-terminal region"/>
    <property type="match status" value="2"/>
</dbReference>
<dbReference type="InterPro" id="IPR003593">
    <property type="entry name" value="AAA+_ATPase"/>
</dbReference>
<dbReference type="SUPFAM" id="SSF90123">
    <property type="entry name" value="ABC transporter transmembrane region"/>
    <property type="match status" value="2"/>
</dbReference>
<evidence type="ECO:0000256" key="2">
    <source>
        <dbReference type="ARBA" id="ARBA00004651"/>
    </source>
</evidence>
<dbReference type="SMART" id="SM00382">
    <property type="entry name" value="AAA"/>
    <property type="match status" value="2"/>
</dbReference>
<dbReference type="SUPFAM" id="SSF49998">
    <property type="entry name" value="Amine oxidase catalytic domain"/>
    <property type="match status" value="1"/>
</dbReference>
<proteinExistence type="predicted"/>
<organism evidence="14 15">
    <name type="scientific">Neonectria punicea</name>
    <dbReference type="NCBI Taxonomy" id="979145"/>
    <lineage>
        <taxon>Eukaryota</taxon>
        <taxon>Fungi</taxon>
        <taxon>Dikarya</taxon>
        <taxon>Ascomycota</taxon>
        <taxon>Pezizomycotina</taxon>
        <taxon>Sordariomycetes</taxon>
        <taxon>Hypocreomycetidae</taxon>
        <taxon>Hypocreales</taxon>
        <taxon>Nectriaceae</taxon>
        <taxon>Neonectria</taxon>
    </lineage>
</organism>
<comment type="cofactor">
    <cofactor evidence="1">
        <name>Cu cation</name>
        <dbReference type="ChEBI" id="CHEBI:23378"/>
    </cofactor>
</comment>
<gene>
    <name evidence="14" type="ORF">QQX98_009612</name>
</gene>
<dbReference type="PROSITE" id="PS50893">
    <property type="entry name" value="ABC_TRANSPORTER_2"/>
    <property type="match status" value="2"/>
</dbReference>
<feature type="transmembrane region" description="Helical" evidence="11">
    <location>
        <begin position="67"/>
        <end position="89"/>
    </location>
</feature>
<feature type="domain" description="ABC transmembrane type-1" evidence="13">
    <location>
        <begin position="907"/>
        <end position="1187"/>
    </location>
</feature>
<dbReference type="SUPFAM" id="SSF52540">
    <property type="entry name" value="P-loop containing nucleoside triphosphate hydrolases"/>
    <property type="match status" value="2"/>
</dbReference>
<evidence type="ECO:0000256" key="3">
    <source>
        <dbReference type="ARBA" id="ARBA00022448"/>
    </source>
</evidence>
<dbReference type="InterPro" id="IPR044726">
    <property type="entry name" value="ABCC_6TM_D2"/>
</dbReference>
<dbReference type="Gene3D" id="3.10.450.40">
    <property type="match status" value="2"/>
</dbReference>
<dbReference type="PANTHER" id="PTHR24223:SF269">
    <property type="entry name" value="ABC MULTIDRUG TRANSPORTER (EUROFUNG)-RELATED"/>
    <property type="match status" value="1"/>
</dbReference>
<reference evidence="14 15" key="1">
    <citation type="journal article" date="2025" name="Microbiol. Resour. Announc.">
        <title>Draft genome sequences for Neonectria magnoliae and Neonectria punicea, canker pathogens of Liriodendron tulipifera and Acer saccharum in West Virginia.</title>
        <authorList>
            <person name="Petronek H.M."/>
            <person name="Kasson M.T."/>
            <person name="Metheny A.M."/>
            <person name="Stauder C.M."/>
            <person name="Lovett B."/>
            <person name="Lynch S.C."/>
            <person name="Garnas J.R."/>
            <person name="Kasson L.R."/>
            <person name="Stajich J.E."/>
        </authorList>
    </citation>
    <scope>NUCLEOTIDE SEQUENCE [LARGE SCALE GENOMIC DNA]</scope>
    <source>
        <strain evidence="14 15">NRRL 64653</strain>
    </source>
</reference>
<dbReference type="InterPro" id="IPR050173">
    <property type="entry name" value="ABC_transporter_C-like"/>
</dbReference>
<dbReference type="InterPro" id="IPR011527">
    <property type="entry name" value="ABC1_TM_dom"/>
</dbReference>
<feature type="domain" description="ABC transporter" evidence="12">
    <location>
        <begin position="619"/>
        <end position="851"/>
    </location>
</feature>